<reference evidence="3" key="1">
    <citation type="journal article" date="2019" name="Int. J. Syst. Evol. Microbiol.">
        <title>The Global Catalogue of Microorganisms (GCM) 10K type strain sequencing project: providing services to taxonomists for standard genome sequencing and annotation.</title>
        <authorList>
            <consortium name="The Broad Institute Genomics Platform"/>
            <consortium name="The Broad Institute Genome Sequencing Center for Infectious Disease"/>
            <person name="Wu L."/>
            <person name="Ma J."/>
        </authorList>
    </citation>
    <scope>NUCLEOTIDE SEQUENCE [LARGE SCALE GENOMIC DNA]</scope>
    <source>
        <strain evidence="3">CGMCC 4.1415</strain>
    </source>
</reference>
<dbReference type="PANTHER" id="PTHR35006:SF2">
    <property type="entry name" value="GLYOXALASE FAMILY PROTEIN (AFU_ORTHOLOGUE AFUA_5G14830)"/>
    <property type="match status" value="1"/>
</dbReference>
<comment type="caution">
    <text evidence="2">The sequence shown here is derived from an EMBL/GenBank/DDBJ whole genome shotgun (WGS) entry which is preliminary data.</text>
</comment>
<dbReference type="PANTHER" id="PTHR35006">
    <property type="entry name" value="GLYOXALASE FAMILY PROTEIN (AFU_ORTHOLOGUE AFUA_5G14830)"/>
    <property type="match status" value="1"/>
</dbReference>
<dbReference type="CDD" id="cd07262">
    <property type="entry name" value="VOC_like"/>
    <property type="match status" value="1"/>
</dbReference>
<dbReference type="RefSeq" id="WP_378228660.1">
    <property type="nucleotide sequence ID" value="NZ_JBHSLL010000018.1"/>
</dbReference>
<organism evidence="2 3">
    <name type="scientific">Aquamicrobium segne</name>
    <dbReference type="NCBI Taxonomy" id="469547"/>
    <lineage>
        <taxon>Bacteria</taxon>
        <taxon>Pseudomonadati</taxon>
        <taxon>Pseudomonadota</taxon>
        <taxon>Alphaproteobacteria</taxon>
        <taxon>Hyphomicrobiales</taxon>
        <taxon>Phyllobacteriaceae</taxon>
        <taxon>Aquamicrobium</taxon>
    </lineage>
</organism>
<proteinExistence type="predicted"/>
<dbReference type="Gene3D" id="3.10.180.10">
    <property type="entry name" value="2,3-Dihydroxybiphenyl 1,2-Dioxygenase, domain 1"/>
    <property type="match status" value="1"/>
</dbReference>
<evidence type="ECO:0000313" key="3">
    <source>
        <dbReference type="Proteomes" id="UP001596016"/>
    </source>
</evidence>
<name>A0ABW0GXT0_9HYPH</name>
<dbReference type="Proteomes" id="UP001596016">
    <property type="component" value="Unassembled WGS sequence"/>
</dbReference>
<gene>
    <name evidence="2" type="ORF">ACFPLB_07040</name>
</gene>
<dbReference type="EMBL" id="JBHSLL010000018">
    <property type="protein sequence ID" value="MFC5385722.1"/>
    <property type="molecule type" value="Genomic_DNA"/>
</dbReference>
<protein>
    <submittedName>
        <fullName evidence="2">VOC family protein</fullName>
    </submittedName>
</protein>
<dbReference type="InterPro" id="IPR004360">
    <property type="entry name" value="Glyas_Fos-R_dOase_dom"/>
</dbReference>
<feature type="domain" description="VOC" evidence="1">
    <location>
        <begin position="1"/>
        <end position="124"/>
    </location>
</feature>
<accession>A0ABW0GXT0</accession>
<sequence length="127" mass="13904">MIDHTGIAVHDFDASLEFYDAALAPLGATLVTLVPKEHTNGVNVGGYGYDRPQFWLHEAEETGPGRHYAFMADKRSEVDEFYEAALAAGGRDNGAPGIRAHYHPNYYAAFVLDPDGNNIEAVCHQPE</sequence>
<evidence type="ECO:0000259" key="1">
    <source>
        <dbReference type="PROSITE" id="PS51819"/>
    </source>
</evidence>
<evidence type="ECO:0000313" key="2">
    <source>
        <dbReference type="EMBL" id="MFC5385722.1"/>
    </source>
</evidence>
<dbReference type="InterPro" id="IPR029068">
    <property type="entry name" value="Glyas_Bleomycin-R_OHBP_Dase"/>
</dbReference>
<dbReference type="PROSITE" id="PS51819">
    <property type="entry name" value="VOC"/>
    <property type="match status" value="1"/>
</dbReference>
<dbReference type="SUPFAM" id="SSF54593">
    <property type="entry name" value="Glyoxalase/Bleomycin resistance protein/Dihydroxybiphenyl dioxygenase"/>
    <property type="match status" value="1"/>
</dbReference>
<dbReference type="Pfam" id="PF00903">
    <property type="entry name" value="Glyoxalase"/>
    <property type="match status" value="1"/>
</dbReference>
<dbReference type="InterPro" id="IPR037523">
    <property type="entry name" value="VOC_core"/>
</dbReference>
<keyword evidence="3" id="KW-1185">Reference proteome</keyword>